<dbReference type="Gene3D" id="3.30.420.40">
    <property type="match status" value="2"/>
</dbReference>
<evidence type="ECO:0000313" key="1">
    <source>
        <dbReference type="EMBL" id="PIP04410.1"/>
    </source>
</evidence>
<sequence length="388" mass="43059">MFNPLSLIRKKPDKSFLAIDLGSSLIKISKFFFLPDNRLLLENLSTVNTPKDAVNLGMFTDLGAISSILKDYIVEGQNVIFGLSGETVFGFATTVKVKRQNPEERVSKGELRDIIKRIQELAFIEAERIQTSRVGLEDRELTMVNSGIISSRIDGVLVEDVLDKSSKYLEIGLFTSFAEKDTLSFLAELCKKLKVNFTAASSQMYALSKFLSPNYKALNAILVDFGGDKTDVGICYGGGIVSTKTLDFGGSQLTKEIASILDVEISEAEKKKIAYEEGTLGAEQIKEITSKVLNYWLLGIETVLENFDGIKVFPPKILIFGGGGLTYDLVKILKERKWYENFPFKSVPEAEIVTLKDFQNIEDPNGYLKDLRNVVPVSLGMVGLEVLK</sequence>
<gene>
    <name evidence="1" type="ORF">COX53_02830</name>
</gene>
<dbReference type="InterPro" id="IPR043129">
    <property type="entry name" value="ATPase_NBD"/>
</dbReference>
<accession>A0A2G9XBN9</accession>
<organism evidence="1 2">
    <name type="scientific">candidate division WWE3 bacterium CG23_combo_of_CG06-09_8_20_14_all_40_14</name>
    <dbReference type="NCBI Taxonomy" id="1975095"/>
    <lineage>
        <taxon>Bacteria</taxon>
        <taxon>Katanobacteria</taxon>
    </lineage>
</organism>
<name>A0A2G9XBN9_UNCKA</name>
<dbReference type="PANTHER" id="PTHR32432">
    <property type="entry name" value="CELL DIVISION PROTEIN FTSA-RELATED"/>
    <property type="match status" value="1"/>
</dbReference>
<protein>
    <recommendedName>
        <fullName evidence="3">SHS2 domain-containing protein</fullName>
    </recommendedName>
</protein>
<dbReference type="Pfam" id="PF14450">
    <property type="entry name" value="FtsA"/>
    <property type="match status" value="1"/>
</dbReference>
<dbReference type="SUPFAM" id="SSF53067">
    <property type="entry name" value="Actin-like ATPase domain"/>
    <property type="match status" value="1"/>
</dbReference>
<evidence type="ECO:0000313" key="2">
    <source>
        <dbReference type="Proteomes" id="UP000231388"/>
    </source>
</evidence>
<proteinExistence type="predicted"/>
<dbReference type="AlphaFoldDB" id="A0A2G9XBN9"/>
<dbReference type="Proteomes" id="UP000231388">
    <property type="component" value="Unassembled WGS sequence"/>
</dbReference>
<dbReference type="EMBL" id="PCQY01000032">
    <property type="protein sequence ID" value="PIP04410.1"/>
    <property type="molecule type" value="Genomic_DNA"/>
</dbReference>
<dbReference type="InterPro" id="IPR050696">
    <property type="entry name" value="FtsA/MreB"/>
</dbReference>
<evidence type="ECO:0008006" key="3">
    <source>
        <dbReference type="Google" id="ProtNLM"/>
    </source>
</evidence>
<reference evidence="1 2" key="1">
    <citation type="submission" date="2017-09" db="EMBL/GenBank/DDBJ databases">
        <title>Depth-based differentiation of microbial function through sediment-hosted aquifers and enrichment of novel symbionts in the deep terrestrial subsurface.</title>
        <authorList>
            <person name="Probst A.J."/>
            <person name="Ladd B."/>
            <person name="Jarett J.K."/>
            <person name="Geller-Mcgrath D.E."/>
            <person name="Sieber C.M."/>
            <person name="Emerson J.B."/>
            <person name="Anantharaman K."/>
            <person name="Thomas B.C."/>
            <person name="Malmstrom R."/>
            <person name="Stieglmeier M."/>
            <person name="Klingl A."/>
            <person name="Woyke T."/>
            <person name="Ryan C.M."/>
            <person name="Banfield J.F."/>
        </authorList>
    </citation>
    <scope>NUCLEOTIDE SEQUENCE [LARGE SCALE GENOMIC DNA]</scope>
    <source>
        <strain evidence="1">CG23_combo_of_CG06-09_8_20_14_all_40_14</strain>
    </source>
</reference>
<comment type="caution">
    <text evidence="1">The sequence shown here is derived from an EMBL/GenBank/DDBJ whole genome shotgun (WGS) entry which is preliminary data.</text>
</comment>